<name>A0ABT6UIV0_9GAMM</name>
<accession>A0ABT6UIV0</accession>
<dbReference type="RefSeq" id="WP_257749592.1">
    <property type="nucleotide sequence ID" value="NZ_JANLGK010000026.1"/>
</dbReference>
<dbReference type="Proteomes" id="UP001159075">
    <property type="component" value="Unassembled WGS sequence"/>
</dbReference>
<evidence type="ECO:0000256" key="1">
    <source>
        <dbReference type="SAM" id="SignalP"/>
    </source>
</evidence>
<organism evidence="2 3">
    <name type="scientific">Shewanella xiamenensis</name>
    <dbReference type="NCBI Taxonomy" id="332186"/>
    <lineage>
        <taxon>Bacteria</taxon>
        <taxon>Pseudomonadati</taxon>
        <taxon>Pseudomonadota</taxon>
        <taxon>Gammaproteobacteria</taxon>
        <taxon>Alteromonadales</taxon>
        <taxon>Shewanellaceae</taxon>
        <taxon>Shewanella</taxon>
    </lineage>
</organism>
<protein>
    <submittedName>
        <fullName evidence="2">TIGR03749 family integrating conjugative element protein</fullName>
    </submittedName>
</protein>
<reference evidence="2 3" key="1">
    <citation type="submission" date="2022-09" db="EMBL/GenBank/DDBJ databases">
        <title>The outer-membrane cytochrome OmcA is essential for infection of Shewanella oneidensis by a zebrafish-associated bacteriophage.</title>
        <authorList>
            <person name="Grenfell A.W."/>
            <person name="Intile P."/>
            <person name="Mcfarlane J."/>
            <person name="Leung D."/>
            <person name="Abdalla K."/>
            <person name="Wold M."/>
            <person name="Kees E."/>
            <person name="Gralnick J."/>
        </authorList>
    </citation>
    <scope>NUCLEOTIDE SEQUENCE [LARGE SCALE GENOMIC DNA]</scope>
    <source>
        <strain evidence="2 3">NF-5</strain>
    </source>
</reference>
<evidence type="ECO:0000313" key="2">
    <source>
        <dbReference type="EMBL" id="MDI5833680.1"/>
    </source>
</evidence>
<sequence length="280" mass="30111">MKRMILLTLSMMLATPLLANSVTEAAHTRAVVWDGVPISISLPVGKEMLLSFDGDVRVGVPSALYQSASIDSLRGTIYITANKPFESQRLQVERLRDGMRMLIDVRAQDGITTASQIDIVTTDEKKTIDETKATQGALEQHVNRVAMPIPTLLVRYAYQNIYSPSHAIEPLPGVTRVTMQIVPDIQAQAFPLWPVTAKPVAAWSLGGYTVTAVTLTHKNNDTLELDPRQVTAALYGATFAFPDLGPAGTDSAINTAFLVSKGSLADSLPPAPLAKGASND</sequence>
<dbReference type="InterPro" id="IPR021844">
    <property type="entry name" value="Integr_conj_element_PFL4704"/>
</dbReference>
<keyword evidence="3" id="KW-1185">Reference proteome</keyword>
<evidence type="ECO:0000313" key="3">
    <source>
        <dbReference type="Proteomes" id="UP001159075"/>
    </source>
</evidence>
<proteinExistence type="predicted"/>
<comment type="caution">
    <text evidence="2">The sequence shown here is derived from an EMBL/GenBank/DDBJ whole genome shotgun (WGS) entry which is preliminary data.</text>
</comment>
<keyword evidence="1" id="KW-0732">Signal</keyword>
<gene>
    <name evidence="2" type="ORF">ODY93_19025</name>
</gene>
<dbReference type="EMBL" id="JAOTLW010000025">
    <property type="protein sequence ID" value="MDI5833680.1"/>
    <property type="molecule type" value="Genomic_DNA"/>
</dbReference>
<feature type="signal peptide" evidence="1">
    <location>
        <begin position="1"/>
        <end position="19"/>
    </location>
</feature>
<dbReference type="Pfam" id="PF11920">
    <property type="entry name" value="DUF3438"/>
    <property type="match status" value="1"/>
</dbReference>
<dbReference type="NCBIfam" id="TIGR03749">
    <property type="entry name" value="conj_TIGR03749"/>
    <property type="match status" value="1"/>
</dbReference>
<feature type="chain" id="PRO_5046823074" evidence="1">
    <location>
        <begin position="20"/>
        <end position="280"/>
    </location>
</feature>